<dbReference type="RefSeq" id="WP_283424949.1">
    <property type="nucleotide sequence ID" value="NZ_FXTY01000002.1"/>
</dbReference>
<evidence type="ECO:0000256" key="2">
    <source>
        <dbReference type="ARBA" id="ARBA00023136"/>
    </source>
</evidence>
<dbReference type="EMBL" id="FXTY01000002">
    <property type="protein sequence ID" value="SMP10873.1"/>
    <property type="molecule type" value="Genomic_DNA"/>
</dbReference>
<reference evidence="5 6" key="1">
    <citation type="submission" date="2017-05" db="EMBL/GenBank/DDBJ databases">
        <authorList>
            <person name="Varghese N."/>
            <person name="Submissions S."/>
        </authorList>
    </citation>
    <scope>NUCLEOTIDE SEQUENCE [LARGE SCALE GENOMIC DNA]</scope>
    <source>
        <strain evidence="5 6">DSM 29734</strain>
    </source>
</reference>
<keyword evidence="3" id="KW-0732">Signal</keyword>
<gene>
    <name evidence="5" type="ORF">SAMN06265373_102191</name>
</gene>
<proteinExistence type="predicted"/>
<feature type="chain" id="PRO_5046445882" evidence="3">
    <location>
        <begin position="33"/>
        <end position="378"/>
    </location>
</feature>
<evidence type="ECO:0000313" key="6">
    <source>
        <dbReference type="Proteomes" id="UP001157961"/>
    </source>
</evidence>
<protein>
    <submittedName>
        <fullName evidence="5">Surface antigen</fullName>
    </submittedName>
</protein>
<keyword evidence="2" id="KW-0472">Membrane</keyword>
<organism evidence="5 6">
    <name type="scientific">Shimia sagamensis</name>
    <dbReference type="NCBI Taxonomy" id="1566352"/>
    <lineage>
        <taxon>Bacteria</taxon>
        <taxon>Pseudomonadati</taxon>
        <taxon>Pseudomonadota</taxon>
        <taxon>Alphaproteobacteria</taxon>
        <taxon>Rhodobacterales</taxon>
        <taxon>Roseobacteraceae</taxon>
    </lineage>
</organism>
<feature type="domain" description="Bacterial surface antigen (D15)" evidence="4">
    <location>
        <begin position="201"/>
        <end position="378"/>
    </location>
</feature>
<dbReference type="Gene3D" id="2.40.160.50">
    <property type="entry name" value="membrane protein fhac: a member of the omp85/tpsb transporter family"/>
    <property type="match status" value="1"/>
</dbReference>
<accession>A0ABY1NIN3</accession>
<dbReference type="InterPro" id="IPR000184">
    <property type="entry name" value="Bac_surfAg_D15"/>
</dbReference>
<comment type="subcellular location">
    <subcellularLocation>
        <location evidence="1">Membrane</location>
    </subcellularLocation>
</comment>
<feature type="signal peptide" evidence="3">
    <location>
        <begin position="1"/>
        <end position="32"/>
    </location>
</feature>
<dbReference type="Proteomes" id="UP001157961">
    <property type="component" value="Unassembled WGS sequence"/>
</dbReference>
<name>A0ABY1NIN3_9RHOB</name>
<comment type="caution">
    <text evidence="5">The sequence shown here is derived from an EMBL/GenBank/DDBJ whole genome shotgun (WGS) entry which is preliminary data.</text>
</comment>
<evidence type="ECO:0000313" key="5">
    <source>
        <dbReference type="EMBL" id="SMP10873.1"/>
    </source>
</evidence>
<evidence type="ECO:0000256" key="3">
    <source>
        <dbReference type="SAM" id="SignalP"/>
    </source>
</evidence>
<evidence type="ECO:0000259" key="4">
    <source>
        <dbReference type="Pfam" id="PF01103"/>
    </source>
</evidence>
<evidence type="ECO:0000256" key="1">
    <source>
        <dbReference type="ARBA" id="ARBA00004370"/>
    </source>
</evidence>
<keyword evidence="6" id="KW-1185">Reference proteome</keyword>
<dbReference type="Pfam" id="PF01103">
    <property type="entry name" value="Omp85"/>
    <property type="match status" value="1"/>
</dbReference>
<sequence length="378" mass="40254">MTATLATYTKAAARILPGAALATYLSFSAAQADPFANDMVNGSLDDARTQDTPLGFGNGSVVVAPVPFKNVLIGAGLVLGGGYLFTIDEGSDTSILGAGVMRSDNGTNAYGLGGKFVWDENRWQVSASLGQAEGFYDLFIGGTPVPVRQTGDVVNLSVLRGLNSDLLFGGSMRYLDTTLGYDSTGTGLPPLPEGHLEVGTFSLLAKWDTRDDDFSARNGHLLDGALTYGQILNASGRDYSKAVLTYNHYLPIGDQNSIATRFAGCASSEDTPFFDQCSLGGTDGFRGFSPTEFLNDALLSAQAEYRHQISSRFSGVAFAGFGNTGSSLGRIGDSDVRYAGGLGLRFQLSKKFKAVFSVDMSYNDRKEDLLYIYVGQRF</sequence>